<dbReference type="PROSITE" id="PS00932">
    <property type="entry name" value="MOLYBDOPTERIN_PROK_3"/>
    <property type="match status" value="1"/>
</dbReference>
<dbReference type="Pfam" id="PF01568">
    <property type="entry name" value="Molydop_binding"/>
    <property type="match status" value="1"/>
</dbReference>
<dbReference type="InterPro" id="IPR006655">
    <property type="entry name" value="Mopterin_OxRdtase_prok_CS"/>
</dbReference>
<feature type="domain" description="Pyrogallol hydroxytransferase large subunit-like N-terminal" evidence="8">
    <location>
        <begin position="146"/>
        <end position="200"/>
    </location>
</feature>
<dbReference type="PANTHER" id="PTHR43742">
    <property type="entry name" value="TRIMETHYLAMINE-N-OXIDE REDUCTASE"/>
    <property type="match status" value="1"/>
</dbReference>
<comment type="similarity">
    <text evidence="2">Belongs to the prokaryotic molybdopterin-containing oxidoreductase family.</text>
</comment>
<dbReference type="InterPro" id="IPR009010">
    <property type="entry name" value="Asp_de-COase-like_dom_sf"/>
</dbReference>
<evidence type="ECO:0000256" key="1">
    <source>
        <dbReference type="ARBA" id="ARBA00001942"/>
    </source>
</evidence>
<evidence type="ECO:0000259" key="7">
    <source>
        <dbReference type="Pfam" id="PF01568"/>
    </source>
</evidence>
<dbReference type="Gene3D" id="2.40.40.20">
    <property type="match status" value="1"/>
</dbReference>
<dbReference type="Pfam" id="PF21423">
    <property type="entry name" value="AhtL-like_1st"/>
    <property type="match status" value="1"/>
</dbReference>
<dbReference type="Gene3D" id="3.40.50.740">
    <property type="match status" value="2"/>
</dbReference>
<keyword evidence="10" id="KW-1185">Reference proteome</keyword>
<proteinExistence type="inferred from homology"/>
<dbReference type="Gene3D" id="2.20.25.340">
    <property type="match status" value="1"/>
</dbReference>
<dbReference type="PANTHER" id="PTHR43742:SF10">
    <property type="entry name" value="TRIMETHYLAMINE-N-OXIDE REDUCTASE 2"/>
    <property type="match status" value="1"/>
</dbReference>
<evidence type="ECO:0000259" key="8">
    <source>
        <dbReference type="Pfam" id="PF21423"/>
    </source>
</evidence>
<sequence>MKRTLLKSILFGLTAAIRLTALRSPEFRKQLKSRNLIAQIRLKDGSIARHYCLRDGKVISAAGLHPAADVSIAFHDVTTALEFVKPPADQAKIVHAAKHFKVTVAGEDALVVWFMQLLNRLQTASLTMGQAQRDGTVRYTTNTNGGPLFVYVKDGRIVRTTPIDLQRDDAASWTIHARGRRFSPRRIATVSPHALALRSMVDAKNRLLYPMKRVDFDPNGQRNPHTRGISGYERISWEEALDIVSAEIKRMKREHGPGAIAIYHSSHHQWGNVGYYLSALQRFGNLIGYTRVHLNPDSWEGWYWGAQHHYGNSMRLGTPGGYGLVEDCLKECEQIVFWSSDPETTSGCYAGFEGTERRLWAKELGIDFIHIDPHYNPTAQLLGGRWMPLRPGSDSALALAIMNVWVNENLYDHDYVATRTTGFEEWRAYLLGETDGVAKTPEWQEAETGVAAREVRALARRWAARKTYLAAGGGGQGLGGAGRNPTGTQWARSMILLMAMQGWGKPGINFGNLQAATPLDMTFYFPGYAEGGISGDLHWTAAAISNYNRMPHVLSMNPIKQMIPRQKLADAIIDGHSTGYSWDGVSLEAQFVPFHYPLPGHSRVHMLYRYGASSFGTMANSQRMVEAYRHESLEFVVNQSIWHEGETLFADIILPACTMLERWDIGEWAGAGAYGHHIQEQLNHRMIVMQHKCIEPLGESKSDYQIFLEILQRLGLGAVFSEGCSELDWCKRVFDSSDLPNHISWQAFLKKGYFVVPPASEAQREPAYFRWFAEDRPKDVPEPLPLPSQYADTFGKGLQTPSGKLEFVSQTLRRAGEDNPERQALNHYLSSPEGPAAGERFERYPLQLLSSHPRYSFHTYSDGKGSFIDDLGDHRILKQGYHYWPLRISPQDAAARGIGQHDLVRVFNERGAVLCAADITPLIAPGILKAFESSAVYDPIADGKGGTIDRGGCVNLLTSPRPIVKGSSGMASSSCLVQLEKWMETSACPV</sequence>
<name>A0ABX5LRS4_9GAMM</name>
<evidence type="ECO:0000256" key="5">
    <source>
        <dbReference type="ARBA" id="ARBA00023002"/>
    </source>
</evidence>
<dbReference type="Pfam" id="PF00384">
    <property type="entry name" value="Molybdopterin"/>
    <property type="match status" value="1"/>
</dbReference>
<dbReference type="InterPro" id="IPR050612">
    <property type="entry name" value="Prok_Mopterin_Oxidored"/>
</dbReference>
<dbReference type="RefSeq" id="WP_110189548.1">
    <property type="nucleotide sequence ID" value="NZ_CP177354.1"/>
</dbReference>
<feature type="domain" description="Molybdopterin dinucleotide-binding" evidence="7">
    <location>
        <begin position="885"/>
        <end position="966"/>
    </location>
</feature>
<dbReference type="InterPro" id="IPR049032">
    <property type="entry name" value="AhtL-like_N"/>
</dbReference>
<evidence type="ECO:0000259" key="6">
    <source>
        <dbReference type="Pfam" id="PF00384"/>
    </source>
</evidence>
<evidence type="ECO:0000256" key="3">
    <source>
        <dbReference type="ARBA" id="ARBA00022505"/>
    </source>
</evidence>
<comment type="caution">
    <text evidence="9">The sequence shown here is derived from an EMBL/GenBank/DDBJ whole genome shotgun (WGS) entry which is preliminary data.</text>
</comment>
<evidence type="ECO:0000256" key="2">
    <source>
        <dbReference type="ARBA" id="ARBA00010312"/>
    </source>
</evidence>
<reference evidence="9 10" key="1">
    <citation type="submission" date="2015-03" db="EMBL/GenBank/DDBJ databases">
        <authorList>
            <person name="Krishnan R."/>
            <person name="Midha S."/>
            <person name="Patil P.B."/>
            <person name="Rameshkumar N."/>
        </authorList>
    </citation>
    <scope>NUCLEOTIDE SEQUENCE [LARGE SCALE GENOMIC DNA]</scope>
    <source>
        <strain evidence="9 10">L1E11</strain>
    </source>
</reference>
<dbReference type="Proteomes" id="UP000248090">
    <property type="component" value="Unassembled WGS sequence"/>
</dbReference>
<organism evidence="9 10">
    <name type="scientific">Pokkaliibacter plantistimulans</name>
    <dbReference type="NCBI Taxonomy" id="1635171"/>
    <lineage>
        <taxon>Bacteria</taxon>
        <taxon>Pseudomonadati</taxon>
        <taxon>Pseudomonadota</taxon>
        <taxon>Gammaproteobacteria</taxon>
        <taxon>Oceanospirillales</taxon>
        <taxon>Balneatrichaceae</taxon>
        <taxon>Pokkaliibacter</taxon>
    </lineage>
</organism>
<dbReference type="SUPFAM" id="SSF50692">
    <property type="entry name" value="ADC-like"/>
    <property type="match status" value="1"/>
</dbReference>
<dbReference type="EMBL" id="LAPT01000128">
    <property type="protein sequence ID" value="PXF29071.1"/>
    <property type="molecule type" value="Genomic_DNA"/>
</dbReference>
<evidence type="ECO:0000256" key="4">
    <source>
        <dbReference type="ARBA" id="ARBA00022723"/>
    </source>
</evidence>
<dbReference type="Gene3D" id="3.40.228.10">
    <property type="entry name" value="Dimethylsulfoxide Reductase, domain 2"/>
    <property type="match status" value="1"/>
</dbReference>
<protein>
    <submittedName>
        <fullName evidence="9">Pyrogallol hydroxytransferase large subunit</fullName>
    </submittedName>
</protein>
<keyword evidence="5" id="KW-0560">Oxidoreductase</keyword>
<keyword evidence="4" id="KW-0479">Metal-binding</keyword>
<keyword evidence="3" id="KW-0500">Molybdenum</keyword>
<evidence type="ECO:0000313" key="9">
    <source>
        <dbReference type="EMBL" id="PXF29071.1"/>
    </source>
</evidence>
<dbReference type="SUPFAM" id="SSF53706">
    <property type="entry name" value="Formate dehydrogenase/DMSO reductase, domains 1-3"/>
    <property type="match status" value="1"/>
</dbReference>
<feature type="domain" description="Molybdopterin oxidoreductase" evidence="6">
    <location>
        <begin position="206"/>
        <end position="712"/>
    </location>
</feature>
<evidence type="ECO:0000313" key="10">
    <source>
        <dbReference type="Proteomes" id="UP000248090"/>
    </source>
</evidence>
<dbReference type="InterPro" id="IPR006656">
    <property type="entry name" value="Mopterin_OxRdtase"/>
</dbReference>
<dbReference type="InterPro" id="IPR006657">
    <property type="entry name" value="MoPterin_dinucl-bd_dom"/>
</dbReference>
<accession>A0ABX5LRS4</accession>
<comment type="cofactor">
    <cofactor evidence="1">
        <name>Mo-bis(molybdopterin guanine dinucleotide)</name>
        <dbReference type="ChEBI" id="CHEBI:60539"/>
    </cofactor>
</comment>
<gene>
    <name evidence="9" type="ORF">WH50_22835</name>
</gene>